<dbReference type="EMBL" id="OZ034828">
    <property type="protein sequence ID" value="CAL1684134.1"/>
    <property type="molecule type" value="Genomic_DNA"/>
</dbReference>
<proteinExistence type="predicted"/>
<evidence type="ECO:0000313" key="3">
    <source>
        <dbReference type="Proteomes" id="UP001497644"/>
    </source>
</evidence>
<sequence>MRSAMQLHPAGRRPTAKGEAKGGKKGKNTAHKRLQYTESRAPVQLQRSTYRRCNGVDVIRADAGAAQTVARYVKVGHPARTTAPPPLPLLVSCR</sequence>
<name>A0AAV2NWF1_9HYME</name>
<feature type="compositionally biased region" description="Basic residues" evidence="1">
    <location>
        <begin position="23"/>
        <end position="34"/>
    </location>
</feature>
<gene>
    <name evidence="2" type="ORF">LPLAT_LOCUS9821</name>
</gene>
<dbReference type="AlphaFoldDB" id="A0AAV2NWF1"/>
<dbReference type="Proteomes" id="UP001497644">
    <property type="component" value="Chromosome 5"/>
</dbReference>
<protein>
    <submittedName>
        <fullName evidence="2">Uncharacterized protein</fullName>
    </submittedName>
</protein>
<feature type="region of interest" description="Disordered" evidence="1">
    <location>
        <begin position="1"/>
        <end position="40"/>
    </location>
</feature>
<reference evidence="2" key="1">
    <citation type="submission" date="2024-04" db="EMBL/GenBank/DDBJ databases">
        <authorList>
            <consortium name="Molecular Ecology Group"/>
        </authorList>
    </citation>
    <scope>NUCLEOTIDE SEQUENCE</scope>
</reference>
<keyword evidence="3" id="KW-1185">Reference proteome</keyword>
<evidence type="ECO:0000313" key="2">
    <source>
        <dbReference type="EMBL" id="CAL1684134.1"/>
    </source>
</evidence>
<evidence type="ECO:0000256" key="1">
    <source>
        <dbReference type="SAM" id="MobiDB-lite"/>
    </source>
</evidence>
<accession>A0AAV2NWF1</accession>
<organism evidence="2 3">
    <name type="scientific">Lasius platythorax</name>
    <dbReference type="NCBI Taxonomy" id="488582"/>
    <lineage>
        <taxon>Eukaryota</taxon>
        <taxon>Metazoa</taxon>
        <taxon>Ecdysozoa</taxon>
        <taxon>Arthropoda</taxon>
        <taxon>Hexapoda</taxon>
        <taxon>Insecta</taxon>
        <taxon>Pterygota</taxon>
        <taxon>Neoptera</taxon>
        <taxon>Endopterygota</taxon>
        <taxon>Hymenoptera</taxon>
        <taxon>Apocrita</taxon>
        <taxon>Aculeata</taxon>
        <taxon>Formicoidea</taxon>
        <taxon>Formicidae</taxon>
        <taxon>Formicinae</taxon>
        <taxon>Lasius</taxon>
        <taxon>Lasius</taxon>
    </lineage>
</organism>